<organism evidence="2">
    <name type="scientific">Phytophthora nicotianae</name>
    <name type="common">Potato buckeye rot agent</name>
    <name type="synonym">Phytophthora parasitica</name>
    <dbReference type="NCBI Taxonomy" id="4792"/>
    <lineage>
        <taxon>Eukaryota</taxon>
        <taxon>Sar</taxon>
        <taxon>Stramenopiles</taxon>
        <taxon>Oomycota</taxon>
        <taxon>Peronosporomycetes</taxon>
        <taxon>Peronosporales</taxon>
        <taxon>Peronosporaceae</taxon>
        <taxon>Phytophthora</taxon>
    </lineage>
</organism>
<evidence type="ECO:0000256" key="1">
    <source>
        <dbReference type="SAM" id="MobiDB-lite"/>
    </source>
</evidence>
<proteinExistence type="predicted"/>
<gene>
    <name evidence="2" type="ORF">L914_03143</name>
</gene>
<name>W2NXS4_PHYNI</name>
<feature type="region of interest" description="Disordered" evidence="1">
    <location>
        <begin position="44"/>
        <end position="63"/>
    </location>
</feature>
<dbReference type="AlphaFoldDB" id="W2NXS4"/>
<dbReference type="Proteomes" id="UP000054532">
    <property type="component" value="Unassembled WGS sequence"/>
</dbReference>
<sequence>MTPGWRKHLNTVVGSGKDTLTALGHFQTQQIRDISWWWLFNSDLPRGSSKISGNVVDPRASDN</sequence>
<reference evidence="2" key="1">
    <citation type="submission" date="2013-11" db="EMBL/GenBank/DDBJ databases">
        <title>The Genome Sequence of Phytophthora parasitica IAC_01/95.</title>
        <authorList>
            <consortium name="The Broad Institute Genomics Platform"/>
            <person name="Russ C."/>
            <person name="Tyler B."/>
            <person name="Panabieres F."/>
            <person name="Shan W."/>
            <person name="Tripathy S."/>
            <person name="Grunwald N."/>
            <person name="Machado M."/>
            <person name="Johnson C.S."/>
            <person name="Arredondo F."/>
            <person name="Hong C."/>
            <person name="Coffey M."/>
            <person name="Young S.K."/>
            <person name="Zeng Q."/>
            <person name="Gargeya S."/>
            <person name="Fitzgerald M."/>
            <person name="Abouelleil A."/>
            <person name="Alvarado L."/>
            <person name="Chapman S.B."/>
            <person name="Gainer-Dewar J."/>
            <person name="Goldberg J."/>
            <person name="Griggs A."/>
            <person name="Gujja S."/>
            <person name="Hansen M."/>
            <person name="Howarth C."/>
            <person name="Imamovic A."/>
            <person name="Ireland A."/>
            <person name="Larimer J."/>
            <person name="McCowan C."/>
            <person name="Murphy C."/>
            <person name="Pearson M."/>
            <person name="Poon T.W."/>
            <person name="Priest M."/>
            <person name="Roberts A."/>
            <person name="Saif S."/>
            <person name="Shea T."/>
            <person name="Sykes S."/>
            <person name="Wortman J."/>
            <person name="Nusbaum C."/>
            <person name="Birren B."/>
        </authorList>
    </citation>
    <scope>NUCLEOTIDE SEQUENCE [LARGE SCALE GENOMIC DNA]</scope>
    <source>
        <strain evidence="2">IAC_01/95</strain>
    </source>
</reference>
<accession>W2NXS4</accession>
<protein>
    <submittedName>
        <fullName evidence="2">Uncharacterized protein</fullName>
    </submittedName>
</protein>
<dbReference type="EMBL" id="KI691357">
    <property type="protein sequence ID" value="ETM53371.1"/>
    <property type="molecule type" value="Genomic_DNA"/>
</dbReference>
<evidence type="ECO:0000313" key="2">
    <source>
        <dbReference type="EMBL" id="ETM53371.1"/>
    </source>
</evidence>